<comment type="caution">
    <text evidence="1">The sequence shown here is derived from an EMBL/GenBank/DDBJ whole genome shotgun (WGS) entry which is preliminary data.</text>
</comment>
<keyword evidence="2" id="KW-1185">Reference proteome</keyword>
<proteinExistence type="predicted"/>
<gene>
    <name evidence="1" type="ORF">RV045_02770</name>
</gene>
<evidence type="ECO:0000313" key="1">
    <source>
        <dbReference type="EMBL" id="MEJ7137354.1"/>
    </source>
</evidence>
<accession>A0ACC6NZG3</accession>
<evidence type="ECO:0000313" key="2">
    <source>
        <dbReference type="Proteomes" id="UP001364695"/>
    </source>
</evidence>
<dbReference type="EMBL" id="JAWDIE010000003">
    <property type="protein sequence ID" value="MEJ7137354.1"/>
    <property type="molecule type" value="Genomic_DNA"/>
</dbReference>
<organism evidence="1 2">
    <name type="scientific">Amphibiibacter pelophylacis</name>
    <dbReference type="NCBI Taxonomy" id="1799477"/>
    <lineage>
        <taxon>Bacteria</taxon>
        <taxon>Pseudomonadati</taxon>
        <taxon>Pseudomonadota</taxon>
        <taxon>Betaproteobacteria</taxon>
        <taxon>Burkholderiales</taxon>
        <taxon>Sphaerotilaceae</taxon>
        <taxon>Amphibiibacter</taxon>
    </lineage>
</organism>
<reference evidence="1" key="1">
    <citation type="submission" date="2023-10" db="EMBL/GenBank/DDBJ databases">
        <title>Amphibacter perezi, gen. nov., sp. nov. a novel taxa of the family Comamonadaceae, class Betaproteobacteria isolated from the skin microbiota of Pelophylax perezi from different populations.</title>
        <authorList>
            <person name="Costa S."/>
            <person name="Proenca D.N."/>
            <person name="Lopes I."/>
            <person name="Morais P.V."/>
        </authorList>
    </citation>
    <scope>NUCLEOTIDE SEQUENCE</scope>
    <source>
        <strain evidence="1">SL12-8</strain>
    </source>
</reference>
<name>A0ACC6NZG3_9BURK</name>
<protein>
    <submittedName>
        <fullName evidence="1">Uncharacterized protein</fullName>
    </submittedName>
</protein>
<sequence length="260" mass="29985">MLSLDQKLTARIDLNAEKTSGKIRAMTDDITLCLTIGRRPDLLRQTLDSLFAHMEFRHVLAVNDFCDEATSAQFRASCPQGRLVALDHHVGHHPAVDRMYRQVQTPYIFHCEDDWLFARAPDIERARILLGSPHVSSVCWRSLSDYSPHQEIPQRISKNSFQGVAYTHLDSRSDEWHHYTFNPHLMKTELWRACGGFSAYQKERHVSRWMRQQGRHVAYLQDGAGVCTHLGEDVSVANPGLNKIGFFKKMRRKIKKIIFS</sequence>
<dbReference type="Proteomes" id="UP001364695">
    <property type="component" value="Unassembled WGS sequence"/>
</dbReference>